<feature type="compositionally biased region" description="Acidic residues" evidence="2">
    <location>
        <begin position="179"/>
        <end position="195"/>
    </location>
</feature>
<organism evidence="4 5">
    <name type="scientific">Cyclostephanos tholiformis</name>
    <dbReference type="NCBI Taxonomy" id="382380"/>
    <lineage>
        <taxon>Eukaryota</taxon>
        <taxon>Sar</taxon>
        <taxon>Stramenopiles</taxon>
        <taxon>Ochrophyta</taxon>
        <taxon>Bacillariophyta</taxon>
        <taxon>Coscinodiscophyceae</taxon>
        <taxon>Thalassiosirophycidae</taxon>
        <taxon>Stephanodiscales</taxon>
        <taxon>Stephanodiscaceae</taxon>
        <taxon>Cyclostephanos</taxon>
    </lineage>
</organism>
<dbReference type="CDD" id="cd00139">
    <property type="entry name" value="PIPKc"/>
    <property type="match status" value="1"/>
</dbReference>
<comment type="caution">
    <text evidence="4">The sequence shown here is derived from an EMBL/GenBank/DDBJ whole genome shotgun (WGS) entry which is preliminary data.</text>
</comment>
<dbReference type="Gene3D" id="3.30.810.10">
    <property type="entry name" value="2-Layer Sandwich"/>
    <property type="match status" value="2"/>
</dbReference>
<dbReference type="InterPro" id="IPR027483">
    <property type="entry name" value="PInositol-4-P-4/5-kinase_C_sf"/>
</dbReference>
<keyword evidence="5" id="KW-1185">Reference proteome</keyword>
<dbReference type="PROSITE" id="PS51455">
    <property type="entry name" value="PIPK"/>
    <property type="match status" value="1"/>
</dbReference>
<keyword evidence="1" id="KW-0808">Transferase</keyword>
<dbReference type="SMART" id="SM00330">
    <property type="entry name" value="PIPKc"/>
    <property type="match status" value="1"/>
</dbReference>
<dbReference type="InterPro" id="IPR027484">
    <property type="entry name" value="PInositol-4-P-5-kinase_N"/>
</dbReference>
<protein>
    <recommendedName>
        <fullName evidence="3">PIPK domain-containing protein</fullName>
    </recommendedName>
</protein>
<reference evidence="4 5" key="1">
    <citation type="submission" date="2024-10" db="EMBL/GenBank/DDBJ databases">
        <title>Updated reference genomes for cyclostephanoid diatoms.</title>
        <authorList>
            <person name="Roberts W.R."/>
            <person name="Alverson A.J."/>
        </authorList>
    </citation>
    <scope>NUCLEOTIDE SEQUENCE [LARGE SCALE GENOMIC DNA]</scope>
    <source>
        <strain evidence="4 5">AJA228-03</strain>
    </source>
</reference>
<evidence type="ECO:0000259" key="3">
    <source>
        <dbReference type="PROSITE" id="PS51455"/>
    </source>
</evidence>
<dbReference type="SUPFAM" id="SSF56104">
    <property type="entry name" value="SAICAR synthase-like"/>
    <property type="match status" value="1"/>
</dbReference>
<keyword evidence="1" id="KW-0418">Kinase</keyword>
<dbReference type="Gene3D" id="3.30.800.10">
    <property type="entry name" value="Phosphatidylinositol Phosphate Kinase II Beta"/>
    <property type="match status" value="1"/>
</dbReference>
<dbReference type="EMBL" id="JALLPB020000395">
    <property type="protein sequence ID" value="KAL3809575.1"/>
    <property type="molecule type" value="Genomic_DNA"/>
</dbReference>
<evidence type="ECO:0000313" key="4">
    <source>
        <dbReference type="EMBL" id="KAL3809575.1"/>
    </source>
</evidence>
<feature type="compositionally biased region" description="Gly residues" evidence="2">
    <location>
        <begin position="212"/>
        <end position="222"/>
    </location>
</feature>
<keyword evidence="1" id="KW-0067">ATP-binding</keyword>
<dbReference type="GO" id="GO:0046488">
    <property type="term" value="P:phosphatidylinositol metabolic process"/>
    <property type="evidence" value="ECO:0007669"/>
    <property type="project" value="UniProtKB-UniRule"/>
</dbReference>
<gene>
    <name evidence="4" type="ORF">ACHAXA_005791</name>
</gene>
<feature type="region of interest" description="Disordered" evidence="2">
    <location>
        <begin position="170"/>
        <end position="247"/>
    </location>
</feature>
<sequence length="712" mass="79123">MPTDGVKDIMPQWRSDWMRDRLEWEERRRRMIVDLEGLRWSRIDASGVRMPSSSGPRDRDHASYDLRRRNNSLPTNAASYFGTVWGGDVVGIRRSASASSSGTNRNYKYGRPPSLPSANEPNPMVTKSSKKINKKHARYALCAGMMLGIRESVGGALGVEAELEISNWEGWERSWEEGGREDEEEEEMEENEEGEEGAKEKEVVQLVDGMKSDGGGGGGGGDAGDDASGPSSPSSSSPSRRRCSMNDPATLDVAATLTAECERVAKYKFPPNQFYLGSNTSSPLPHKYKFKVYAPLIFAKIRSLFGVEKQTFLHSICGKFNFYEFASNARSGQFFFYSHDGRYMIKTLTFTESKFLREILPFYYRHLTRYPSTLLTHFYGMYRVCMPNANNQRLHFMIMRSVFHTKKKICRVWDLKGSTQNRKSEPGDSVGKDLDILEEGRKLRFAEPGARDAFLEQLRRDATFLARLGIMDYSLLLGLHNCEEESGDDNSPGGDPPSTPTAFAVGEEPSRSNTPFRRGVLQRASTAGLAQKGNDGFQALELDHGGKEPSRSNTPFRRGMLQRASTAGYTQRGSDGFEALESSTFTSAAVVSNVHTRSSPSALNAIPELSQSSSGAALRVQKSAITSRSDSGIEGYGVTMKNGTLAKTREVYFCGIIDFLQYYNAKKMGETVIKKMSSSEDISCVDPETYGNRFCKFISSLLENEAGDDGRI</sequence>
<feature type="region of interest" description="Disordered" evidence="2">
    <location>
        <begin position="96"/>
        <end position="131"/>
    </location>
</feature>
<evidence type="ECO:0000256" key="2">
    <source>
        <dbReference type="SAM" id="MobiDB-lite"/>
    </source>
</evidence>
<dbReference type="PANTHER" id="PTHR23086">
    <property type="entry name" value="PHOSPHATIDYLINOSITOL-4-PHOSPHATE 5-KINASE"/>
    <property type="match status" value="1"/>
</dbReference>
<feature type="compositionally biased region" description="Low complexity" evidence="2">
    <location>
        <begin position="226"/>
        <end position="238"/>
    </location>
</feature>
<name>A0ABD3R999_9STRA</name>
<dbReference type="GO" id="GO:0016301">
    <property type="term" value="F:kinase activity"/>
    <property type="evidence" value="ECO:0007669"/>
    <property type="project" value="UniProtKB-UniRule"/>
</dbReference>
<dbReference type="PANTHER" id="PTHR23086:SF8">
    <property type="entry name" value="PHOSPHATIDYLINOSITOL 5-PHOSPHATE 4-KINASE, ISOFORM A"/>
    <property type="match status" value="1"/>
</dbReference>
<dbReference type="InterPro" id="IPR023610">
    <property type="entry name" value="PInositol-4/5-P-5/4-kinase"/>
</dbReference>
<dbReference type="InterPro" id="IPR002498">
    <property type="entry name" value="PInositol-4-P-4/5-kinase_core"/>
</dbReference>
<evidence type="ECO:0000256" key="1">
    <source>
        <dbReference type="PROSITE-ProRule" id="PRU00781"/>
    </source>
</evidence>
<proteinExistence type="predicted"/>
<dbReference type="Proteomes" id="UP001530377">
    <property type="component" value="Unassembled WGS sequence"/>
</dbReference>
<evidence type="ECO:0000313" key="5">
    <source>
        <dbReference type="Proteomes" id="UP001530377"/>
    </source>
</evidence>
<dbReference type="GO" id="GO:0005524">
    <property type="term" value="F:ATP binding"/>
    <property type="evidence" value="ECO:0007669"/>
    <property type="project" value="UniProtKB-UniRule"/>
</dbReference>
<dbReference type="AlphaFoldDB" id="A0ABD3R999"/>
<feature type="region of interest" description="Disordered" evidence="2">
    <location>
        <begin position="483"/>
        <end position="517"/>
    </location>
</feature>
<keyword evidence="1" id="KW-0547">Nucleotide-binding</keyword>
<dbReference type="Pfam" id="PF01504">
    <property type="entry name" value="PIP5K"/>
    <property type="match status" value="1"/>
</dbReference>
<accession>A0ABD3R999</accession>
<feature type="domain" description="PIPK" evidence="3">
    <location>
        <begin position="226"/>
        <end position="702"/>
    </location>
</feature>